<sequence length="311" mass="34868">MLQMVENNAEFSEHLKNKQFDCIRVDGAHDENPMVLETQFLWTERHLANGKTCSLVKTRHSGGSYLNRVELQNGCLALAHSHLFIPSTLNGHNYNEKGLDSAKLRENLDAATEESASLFSDDDPASPSYIAAADVDDFDFEQSSLQPSSSSIADVDYFEQSSLQRDPAPPSYIADVDNFEESSLQDPDLEQRQSTKRGRPKLIDSQGYTYNIQQFVQYVGRTWITEDCIHPLCKKGKPQTEPRWSENSLPISLLPLPVPDESRPWGGSCDKCVGFCADHFLPPQQCFEHIKEHGMKDCSAPPSVILAKAFK</sequence>
<dbReference type="OrthoDB" id="10332308at2759"/>
<dbReference type="AlphaFoldDB" id="A0A9X0A7X2"/>
<name>A0A9X0A7X2_9CNID</name>
<keyword evidence="3" id="KW-1185">Reference proteome</keyword>
<gene>
    <name evidence="2" type="ORF">OS493_000443</name>
</gene>
<evidence type="ECO:0000313" key="2">
    <source>
        <dbReference type="EMBL" id="KAJ7394625.1"/>
    </source>
</evidence>
<proteinExistence type="predicted"/>
<evidence type="ECO:0000313" key="3">
    <source>
        <dbReference type="Proteomes" id="UP001163046"/>
    </source>
</evidence>
<reference evidence="2" key="1">
    <citation type="submission" date="2023-01" db="EMBL/GenBank/DDBJ databases">
        <title>Genome assembly of the deep-sea coral Lophelia pertusa.</title>
        <authorList>
            <person name="Herrera S."/>
            <person name="Cordes E."/>
        </authorList>
    </citation>
    <scope>NUCLEOTIDE SEQUENCE</scope>
    <source>
        <strain evidence="2">USNM1676648</strain>
        <tissue evidence="2">Polyp</tissue>
    </source>
</reference>
<dbReference type="EMBL" id="MU825396">
    <property type="protein sequence ID" value="KAJ7394625.1"/>
    <property type="molecule type" value="Genomic_DNA"/>
</dbReference>
<evidence type="ECO:0000256" key="1">
    <source>
        <dbReference type="SAM" id="MobiDB-lite"/>
    </source>
</evidence>
<dbReference type="Proteomes" id="UP001163046">
    <property type="component" value="Unassembled WGS sequence"/>
</dbReference>
<feature type="region of interest" description="Disordered" evidence="1">
    <location>
        <begin position="180"/>
        <end position="201"/>
    </location>
</feature>
<protein>
    <submittedName>
        <fullName evidence="2">Uncharacterized protein</fullName>
    </submittedName>
</protein>
<organism evidence="2 3">
    <name type="scientific">Desmophyllum pertusum</name>
    <dbReference type="NCBI Taxonomy" id="174260"/>
    <lineage>
        <taxon>Eukaryota</taxon>
        <taxon>Metazoa</taxon>
        <taxon>Cnidaria</taxon>
        <taxon>Anthozoa</taxon>
        <taxon>Hexacorallia</taxon>
        <taxon>Scleractinia</taxon>
        <taxon>Caryophylliina</taxon>
        <taxon>Caryophylliidae</taxon>
        <taxon>Desmophyllum</taxon>
    </lineage>
</organism>
<accession>A0A9X0A7X2</accession>
<comment type="caution">
    <text evidence="2">The sequence shown here is derived from an EMBL/GenBank/DDBJ whole genome shotgun (WGS) entry which is preliminary data.</text>
</comment>